<dbReference type="Proteomes" id="UP001626550">
    <property type="component" value="Unassembled WGS sequence"/>
</dbReference>
<name>A0ABD2Q1J2_9PLAT</name>
<dbReference type="AlphaFoldDB" id="A0ABD2Q1J2"/>
<protein>
    <submittedName>
        <fullName evidence="1">Uncharacterized protein</fullName>
    </submittedName>
</protein>
<accession>A0ABD2Q1J2</accession>
<proteinExistence type="predicted"/>
<evidence type="ECO:0000313" key="1">
    <source>
        <dbReference type="EMBL" id="KAL3313233.1"/>
    </source>
</evidence>
<evidence type="ECO:0000313" key="2">
    <source>
        <dbReference type="Proteomes" id="UP001626550"/>
    </source>
</evidence>
<keyword evidence="2" id="KW-1185">Reference proteome</keyword>
<gene>
    <name evidence="1" type="ORF">Ciccas_008168</name>
</gene>
<dbReference type="EMBL" id="JBJKFK010001383">
    <property type="protein sequence ID" value="KAL3313233.1"/>
    <property type="molecule type" value="Genomic_DNA"/>
</dbReference>
<reference evidence="1 2" key="1">
    <citation type="submission" date="2024-11" db="EMBL/GenBank/DDBJ databases">
        <title>Adaptive evolution of stress response genes in parasites aligns with host niche diversity.</title>
        <authorList>
            <person name="Hahn C."/>
            <person name="Resl P."/>
        </authorList>
    </citation>
    <scope>NUCLEOTIDE SEQUENCE [LARGE SCALE GENOMIC DNA]</scope>
    <source>
        <strain evidence="1">EGGRZ-B1_66</strain>
        <tissue evidence="1">Body</tissue>
    </source>
</reference>
<sequence length="323" mass="37008">MYCSIGTNGAIFTASLQDHITIEGEKATMYHHEVEVDVPFVLSCQQNVTDPSDSWFVDGFPVTQSALPFISAVQLSSGELLVVQIYPREMTILCRHKGLKQMAHKIVPVMVPLAETYFKAELTHKVKIQELSNESALNIDAKQIRAYVETLVWNICENRKNKRINADVKLVNQFKDLQQILINYSMMVAKDLQYGHENRTWDKYLGSIALRKCHYNQENDTIHSTIWFNFDKVTQKLRNNFETFQLAPPLFDLDKNEAVKNIQKTDWLILAGPVKKFGPRSVSGCHGYSSRMLINNLCCEYCQIENSENTKGHLPTRNSRGYP</sequence>
<organism evidence="1 2">
    <name type="scientific">Cichlidogyrus casuarinus</name>
    <dbReference type="NCBI Taxonomy" id="1844966"/>
    <lineage>
        <taxon>Eukaryota</taxon>
        <taxon>Metazoa</taxon>
        <taxon>Spiralia</taxon>
        <taxon>Lophotrochozoa</taxon>
        <taxon>Platyhelminthes</taxon>
        <taxon>Monogenea</taxon>
        <taxon>Monopisthocotylea</taxon>
        <taxon>Dactylogyridea</taxon>
        <taxon>Ancyrocephalidae</taxon>
        <taxon>Cichlidogyrus</taxon>
    </lineage>
</organism>
<comment type="caution">
    <text evidence="1">The sequence shown here is derived from an EMBL/GenBank/DDBJ whole genome shotgun (WGS) entry which is preliminary data.</text>
</comment>